<proteinExistence type="inferred from homology"/>
<feature type="domain" description="AAA+ ATPase" evidence="3">
    <location>
        <begin position="259"/>
        <end position="425"/>
    </location>
</feature>
<sequence length="483" mass="56142">MTIFDQIKTTNPVVNAIVTTLLLSLFGSFLSFINHRCDDINFIEIIYNLAYRVPNKIKICGKNCTNPTTYGELYVSSAYSEGFNAMVDYIIKNIETTSNIREIKELYSNSNISGREAISQFIVSQTKEFYIDADIFIKIINRKEDCEDAKKNSFQIENISIEIFSYKYSLSELKQYFDKILSRYKISIQTGRNNKKFIYTVEKVFLKDDECKLSRWNEDEFKSNRTFDNLFFENKAEILKKIEFFINNKSWYDEKGIPHNLGIGLHGLPGTGKTSFIKALANKTNRDIVIIPLKLIKTVSQLKTIFFEDTYTRLNGAGSKSFDKKIIVFEDIDCIGDIVKDRMKLLLEREKEEEVVTECKTQDKMLLDRIFLDPITLDDFLNLWDGVRETPGRIIVITSNFYSQLDPALVRPGRIDIGYEMKNVSHAIIQEMHIHFFGKTMKDEDISIIQPLFYSPAELVNIFLSSDFNETNYLTRLKENRKI</sequence>
<dbReference type="InterPro" id="IPR003960">
    <property type="entry name" value="ATPase_AAA_CS"/>
</dbReference>
<dbReference type="GO" id="GO:0016887">
    <property type="term" value="F:ATP hydrolysis activity"/>
    <property type="evidence" value="ECO:0007669"/>
    <property type="project" value="InterPro"/>
</dbReference>
<dbReference type="AlphaFoldDB" id="A0A6C0HJ21"/>
<dbReference type="Gene3D" id="3.40.50.300">
    <property type="entry name" value="P-loop containing nucleotide triphosphate hydrolases"/>
    <property type="match status" value="1"/>
</dbReference>
<dbReference type="PROSITE" id="PS00674">
    <property type="entry name" value="AAA"/>
    <property type="match status" value="1"/>
</dbReference>
<keyword evidence="2" id="KW-1133">Transmembrane helix</keyword>
<comment type="similarity">
    <text evidence="1">Belongs to the AAA ATPase family. BCS1 subfamily.</text>
</comment>
<organism evidence="4">
    <name type="scientific">viral metagenome</name>
    <dbReference type="NCBI Taxonomy" id="1070528"/>
    <lineage>
        <taxon>unclassified sequences</taxon>
        <taxon>metagenomes</taxon>
        <taxon>organismal metagenomes</taxon>
    </lineage>
</organism>
<evidence type="ECO:0000259" key="3">
    <source>
        <dbReference type="SMART" id="SM00382"/>
    </source>
</evidence>
<dbReference type="GO" id="GO:0005524">
    <property type="term" value="F:ATP binding"/>
    <property type="evidence" value="ECO:0007669"/>
    <property type="project" value="InterPro"/>
</dbReference>
<dbReference type="PANTHER" id="PTHR23070">
    <property type="entry name" value="BCS1 AAA-TYPE ATPASE"/>
    <property type="match status" value="1"/>
</dbReference>
<evidence type="ECO:0000256" key="1">
    <source>
        <dbReference type="ARBA" id="ARBA00007448"/>
    </source>
</evidence>
<dbReference type="InterPro" id="IPR027417">
    <property type="entry name" value="P-loop_NTPase"/>
</dbReference>
<keyword evidence="2" id="KW-0812">Transmembrane</keyword>
<name>A0A6C0HJ21_9ZZZZ</name>
<dbReference type="EMBL" id="MN739970">
    <property type="protein sequence ID" value="QHT80499.1"/>
    <property type="molecule type" value="Genomic_DNA"/>
</dbReference>
<dbReference type="SUPFAM" id="SSF52540">
    <property type="entry name" value="P-loop containing nucleoside triphosphate hydrolases"/>
    <property type="match status" value="1"/>
</dbReference>
<evidence type="ECO:0000313" key="4">
    <source>
        <dbReference type="EMBL" id="QHT80499.1"/>
    </source>
</evidence>
<dbReference type="Pfam" id="PF00004">
    <property type="entry name" value="AAA"/>
    <property type="match status" value="1"/>
</dbReference>
<dbReference type="InterPro" id="IPR003959">
    <property type="entry name" value="ATPase_AAA_core"/>
</dbReference>
<keyword evidence="2" id="KW-0472">Membrane</keyword>
<accession>A0A6C0HJ21</accession>
<dbReference type="InterPro" id="IPR003593">
    <property type="entry name" value="AAA+_ATPase"/>
</dbReference>
<feature type="transmembrane region" description="Helical" evidence="2">
    <location>
        <begin position="12"/>
        <end position="33"/>
    </location>
</feature>
<protein>
    <recommendedName>
        <fullName evidence="3">AAA+ ATPase domain-containing protein</fullName>
    </recommendedName>
</protein>
<reference evidence="4" key="1">
    <citation type="journal article" date="2020" name="Nature">
        <title>Giant virus diversity and host interactions through global metagenomics.</title>
        <authorList>
            <person name="Schulz F."/>
            <person name="Roux S."/>
            <person name="Paez-Espino D."/>
            <person name="Jungbluth S."/>
            <person name="Walsh D.A."/>
            <person name="Denef V.J."/>
            <person name="McMahon K.D."/>
            <person name="Konstantinidis K.T."/>
            <person name="Eloe-Fadrosh E.A."/>
            <person name="Kyrpides N.C."/>
            <person name="Woyke T."/>
        </authorList>
    </citation>
    <scope>NUCLEOTIDE SEQUENCE</scope>
    <source>
        <strain evidence="4">GVMAG-M-3300023184-120</strain>
    </source>
</reference>
<evidence type="ECO:0000256" key="2">
    <source>
        <dbReference type="SAM" id="Phobius"/>
    </source>
</evidence>
<dbReference type="InterPro" id="IPR050747">
    <property type="entry name" value="Mitochondrial_chaperone_BCS1"/>
</dbReference>
<dbReference type="SMART" id="SM00382">
    <property type="entry name" value="AAA"/>
    <property type="match status" value="1"/>
</dbReference>